<comment type="pathway">
    <text evidence="2">Purine metabolism; 7-cyano-7-deazaguanine biosynthesis.</text>
</comment>
<evidence type="ECO:0000256" key="4">
    <source>
        <dbReference type="ARBA" id="ARBA00012982"/>
    </source>
</evidence>
<proteinExistence type="inferred from homology"/>
<evidence type="ECO:0000256" key="9">
    <source>
        <dbReference type="ARBA" id="ARBA00031449"/>
    </source>
</evidence>
<dbReference type="InterPro" id="IPR007115">
    <property type="entry name" value="6-PTP_synth/QueD"/>
</dbReference>
<keyword evidence="12" id="KW-1185">Reference proteome</keyword>
<evidence type="ECO:0000256" key="2">
    <source>
        <dbReference type="ARBA" id="ARBA00005061"/>
    </source>
</evidence>
<evidence type="ECO:0000256" key="1">
    <source>
        <dbReference type="ARBA" id="ARBA00001947"/>
    </source>
</evidence>
<dbReference type="SUPFAM" id="SSF55620">
    <property type="entry name" value="Tetrahydrobiopterin biosynthesis enzymes-like"/>
    <property type="match status" value="1"/>
</dbReference>
<dbReference type="EMBL" id="CP020371">
    <property type="protein sequence ID" value="AUB85214.1"/>
    <property type="molecule type" value="Genomic_DNA"/>
</dbReference>
<evidence type="ECO:0000256" key="10">
    <source>
        <dbReference type="ARBA" id="ARBA00048807"/>
    </source>
</evidence>
<comment type="similarity">
    <text evidence="3">Belongs to the PTPS family. QueD subfamily.</text>
</comment>
<dbReference type="GO" id="GO:0046872">
    <property type="term" value="F:metal ion binding"/>
    <property type="evidence" value="ECO:0007669"/>
    <property type="project" value="UniProtKB-KW"/>
</dbReference>
<evidence type="ECO:0000256" key="5">
    <source>
        <dbReference type="ARBA" id="ARBA00018141"/>
    </source>
</evidence>
<dbReference type="GO" id="GO:0070497">
    <property type="term" value="F:6-carboxytetrahydropterin synthase activity"/>
    <property type="evidence" value="ECO:0007669"/>
    <property type="project" value="UniProtKB-EC"/>
</dbReference>
<dbReference type="KEGG" id="tsy:THSYN_30335"/>
<organism evidence="11 12">
    <name type="scientific">Candidatus Thiodictyon syntrophicum</name>
    <dbReference type="NCBI Taxonomy" id="1166950"/>
    <lineage>
        <taxon>Bacteria</taxon>
        <taxon>Pseudomonadati</taxon>
        <taxon>Pseudomonadota</taxon>
        <taxon>Gammaproteobacteria</taxon>
        <taxon>Chromatiales</taxon>
        <taxon>Chromatiaceae</taxon>
        <taxon>Thiodictyon</taxon>
    </lineage>
</organism>
<comment type="cofactor">
    <cofactor evidence="1">
        <name>Zn(2+)</name>
        <dbReference type="ChEBI" id="CHEBI:29105"/>
    </cofactor>
</comment>
<dbReference type="InterPro" id="IPR038418">
    <property type="entry name" value="6-PTP_synth/QueD_sf"/>
</dbReference>
<dbReference type="Proteomes" id="UP000232638">
    <property type="component" value="Plasmid pTs417"/>
</dbReference>
<keyword evidence="6" id="KW-0479">Metal-binding</keyword>
<keyword evidence="7" id="KW-0862">Zinc</keyword>
<dbReference type="PANTHER" id="PTHR12589">
    <property type="entry name" value="PYRUVOYL TETRAHYDROBIOPTERIN SYNTHASE"/>
    <property type="match status" value="1"/>
</dbReference>
<evidence type="ECO:0000313" key="11">
    <source>
        <dbReference type="EMBL" id="AUB85214.1"/>
    </source>
</evidence>
<geneLocation type="plasmid" evidence="12">
    <name>pts417</name>
</geneLocation>
<keyword evidence="11" id="KW-0614">Plasmid</keyword>
<evidence type="ECO:0000256" key="6">
    <source>
        <dbReference type="ARBA" id="ARBA00022723"/>
    </source>
</evidence>
<dbReference type="Pfam" id="PF01242">
    <property type="entry name" value="PTPS"/>
    <property type="match status" value="1"/>
</dbReference>
<dbReference type="EC" id="4.1.2.50" evidence="4"/>
<dbReference type="RefSeq" id="WP_100922853.1">
    <property type="nucleotide sequence ID" value="NZ_CP020371.1"/>
</dbReference>
<accession>A0A2K8UI13</accession>
<dbReference type="Gene3D" id="3.30.479.10">
    <property type="entry name" value="6-pyruvoyl tetrahydropterin synthase/QueD"/>
    <property type="match status" value="1"/>
</dbReference>
<protein>
    <recommendedName>
        <fullName evidence="5">6-carboxy-5,6,7,8-tetrahydropterin synthase</fullName>
        <ecNumber evidence="4">4.1.2.50</ecNumber>
    </recommendedName>
    <alternativeName>
        <fullName evidence="9">Queuosine biosynthesis protein QueD</fullName>
    </alternativeName>
</protein>
<sequence length="134" mass="14963">MYSLCVRDHVMIAHSLRGEVFGPAQRLHGATYVVDLELRRPELDHDNLVVDIGLASQALRAVLATFDYRNLDEHPDLRGQNTTTEFMARQIFEGLVARIRAGELGDAARGLGSLRVVLRESHLAWAAYEAELPV</sequence>
<keyword evidence="8" id="KW-0456">Lyase</keyword>
<evidence type="ECO:0000256" key="7">
    <source>
        <dbReference type="ARBA" id="ARBA00022833"/>
    </source>
</evidence>
<gene>
    <name evidence="11" type="ORF">THSYN_30335</name>
</gene>
<reference evidence="11 12" key="1">
    <citation type="submission" date="2017-03" db="EMBL/GenBank/DDBJ databases">
        <title>Complete genome sequence of Candidatus 'Thiodictyon syntrophicum' sp. nov. strain Cad16T, a photolithoautotroph purple sulfur bacterium isolated from an alpine meromictic lake.</title>
        <authorList>
            <person name="Luedin S.M."/>
            <person name="Pothier J.F."/>
            <person name="Danza F."/>
            <person name="Storelli N."/>
            <person name="Wittwer M."/>
            <person name="Tonolla M."/>
        </authorList>
    </citation>
    <scope>NUCLEOTIDE SEQUENCE [LARGE SCALE GENOMIC DNA]</scope>
    <source>
        <strain evidence="11 12">Cad16T</strain>
        <plasmid evidence="12">Plasmid pts417</plasmid>
    </source>
</reference>
<evidence type="ECO:0000256" key="8">
    <source>
        <dbReference type="ARBA" id="ARBA00023239"/>
    </source>
</evidence>
<evidence type="ECO:0000313" key="12">
    <source>
        <dbReference type="Proteomes" id="UP000232638"/>
    </source>
</evidence>
<dbReference type="AlphaFoldDB" id="A0A2K8UI13"/>
<dbReference type="OrthoDB" id="9787853at2"/>
<dbReference type="UniPathway" id="UPA00391"/>
<dbReference type="PANTHER" id="PTHR12589:SF7">
    <property type="entry name" value="6-PYRUVOYL TETRAHYDROBIOPTERIN SYNTHASE"/>
    <property type="match status" value="1"/>
</dbReference>
<evidence type="ECO:0000256" key="3">
    <source>
        <dbReference type="ARBA" id="ARBA00008900"/>
    </source>
</evidence>
<name>A0A2K8UI13_9GAMM</name>
<comment type="catalytic activity">
    <reaction evidence="10">
        <text>7,8-dihydroneopterin 3'-triphosphate + H2O = 6-carboxy-5,6,7,8-tetrahydropterin + triphosphate + acetaldehyde + 2 H(+)</text>
        <dbReference type="Rhea" id="RHEA:27966"/>
        <dbReference type="ChEBI" id="CHEBI:15343"/>
        <dbReference type="ChEBI" id="CHEBI:15377"/>
        <dbReference type="ChEBI" id="CHEBI:15378"/>
        <dbReference type="ChEBI" id="CHEBI:18036"/>
        <dbReference type="ChEBI" id="CHEBI:58462"/>
        <dbReference type="ChEBI" id="CHEBI:61032"/>
        <dbReference type="EC" id="4.1.2.50"/>
    </reaction>
</comment>